<reference evidence="1 2" key="1">
    <citation type="submission" date="2020-08" db="EMBL/GenBank/DDBJ databases">
        <title>Aquariorum lacteus gen. nov., sp. nov., a new member of the family Comamonadaceae, isolated from freshwater aquarium.</title>
        <authorList>
            <person name="Chun S.-J."/>
        </authorList>
    </citation>
    <scope>NUCLEOTIDE SEQUENCE [LARGE SCALE GENOMIC DNA]</scope>
    <source>
        <strain evidence="1 2">SJAQ100</strain>
    </source>
</reference>
<evidence type="ECO:0008006" key="3">
    <source>
        <dbReference type="Google" id="ProtNLM"/>
    </source>
</evidence>
<gene>
    <name evidence="1" type="ORF">H4F90_06680</name>
</gene>
<comment type="caution">
    <text evidence="1">The sequence shown here is derived from an EMBL/GenBank/DDBJ whole genome shotgun (WGS) entry which is preliminary data.</text>
</comment>
<proteinExistence type="predicted"/>
<accession>A0A839HRH4</accession>
<organism evidence="1 2">
    <name type="scientific">Aquariibacter albus</name>
    <dbReference type="NCBI Taxonomy" id="2759899"/>
    <lineage>
        <taxon>Bacteria</taxon>
        <taxon>Pseudomonadati</taxon>
        <taxon>Pseudomonadota</taxon>
        <taxon>Betaproteobacteria</taxon>
        <taxon>Burkholderiales</taxon>
        <taxon>Sphaerotilaceae</taxon>
        <taxon>Aquariibacter</taxon>
    </lineage>
</organism>
<name>A0A839HRH4_9BURK</name>
<evidence type="ECO:0000313" key="2">
    <source>
        <dbReference type="Proteomes" id="UP000586093"/>
    </source>
</evidence>
<dbReference type="AlphaFoldDB" id="A0A839HRH4"/>
<evidence type="ECO:0000313" key="1">
    <source>
        <dbReference type="EMBL" id="MBB1161661.1"/>
    </source>
</evidence>
<dbReference type="EMBL" id="JACIVI010000001">
    <property type="protein sequence ID" value="MBB1161661.1"/>
    <property type="molecule type" value="Genomic_DNA"/>
</dbReference>
<dbReference type="Proteomes" id="UP000586093">
    <property type="component" value="Unassembled WGS sequence"/>
</dbReference>
<keyword evidence="2" id="KW-1185">Reference proteome</keyword>
<protein>
    <recommendedName>
        <fullName evidence="3">Type 4 fimbrial biogenesis protein PilX N-terminal domain-containing protein</fullName>
    </recommendedName>
</protein>
<dbReference type="RefSeq" id="WP_182662608.1">
    <property type="nucleotide sequence ID" value="NZ_JACIVI010000001.1"/>
</dbReference>
<sequence length="424" mass="43234">MASLSLGSLLMLGLLVLGGLLLQAQLAELRSGERQLRTLQAREAAEAGLAWARVQLNHPPLTVPGLCPAPGLRDHLLQIPVGTGPLLPQPLHPPPRAACRLDPEGPVCDCPPPASGQLPAVAGSSPGFSVRPQALAASAAAAGAMLLRIEGCSETRPSCLGGSGEEAGARAGLTVGFQARPLLLRLPRAALTAGGRVRLCAPGRLENPEPAAGGLLVHAGLALARPGAAGGLPPCPADLLVCVSPPCPGLLLQGLAGQPVWDTLIGPDAGLATQLASFEALSLHLFGLDVPRLRQAPGMVRLASSDATGLLPLRVSQGARRLWVEGPLTLNAPGDLGSATSPLLLVVEGAVHWQGGGRLFGLLVADSLNVAGGPAEAELQGAVLLRGDHEALGPLRVRYDSALLLRLRAQSSLLLPVAGSLRDF</sequence>